<dbReference type="EMBL" id="CP053022">
    <property type="protein sequence ID" value="QJR05881.1"/>
    <property type="molecule type" value="Genomic_DNA"/>
</dbReference>
<dbReference type="Proteomes" id="UP000502611">
    <property type="component" value="Plasmid p-A-Sy"/>
</dbReference>
<proteinExistence type="predicted"/>
<name>A0A6M4GFC5_SPHYA</name>
<dbReference type="RefSeq" id="WP_125990295.1">
    <property type="nucleotide sequence ID" value="NZ_CP053022.1"/>
</dbReference>
<organism evidence="1 2">
    <name type="scientific">Sphingobium yanoikuyae</name>
    <name type="common">Sphingomonas yanoikuyae</name>
    <dbReference type="NCBI Taxonomy" id="13690"/>
    <lineage>
        <taxon>Bacteria</taxon>
        <taxon>Pseudomonadati</taxon>
        <taxon>Pseudomonadota</taxon>
        <taxon>Alphaproteobacteria</taxon>
        <taxon>Sphingomonadales</taxon>
        <taxon>Sphingomonadaceae</taxon>
        <taxon>Sphingobium</taxon>
    </lineage>
</organism>
<keyword evidence="1" id="KW-0614">Plasmid</keyword>
<protein>
    <submittedName>
        <fullName evidence="1">Uncharacterized protein</fullName>
    </submittedName>
</protein>
<evidence type="ECO:0000313" key="1">
    <source>
        <dbReference type="EMBL" id="QJR05881.1"/>
    </source>
</evidence>
<reference evidence="1 2" key="1">
    <citation type="submission" date="2020-04" db="EMBL/GenBank/DDBJ databases">
        <title>The Whole Genome Analysis of High salt-tolerant Sphingobium yanoikuyae YC-XJ2 with Aryl organophosphorus flame retardants (aryl-OPFRs)-degrading capacity and characteristics of Related phosphotriesterase.</title>
        <authorList>
            <person name="Li X."/>
        </authorList>
    </citation>
    <scope>NUCLEOTIDE SEQUENCE [LARGE SCALE GENOMIC DNA]</scope>
    <source>
        <strain evidence="1 2">YC-XJ2</strain>
        <plasmid evidence="2">p-a-sy</plasmid>
    </source>
</reference>
<geneLocation type="plasmid" evidence="2">
    <name>p-a-sy</name>
</geneLocation>
<gene>
    <name evidence="1" type="ORF">HH800_27030</name>
</gene>
<evidence type="ECO:0000313" key="2">
    <source>
        <dbReference type="Proteomes" id="UP000502611"/>
    </source>
</evidence>
<dbReference type="AlphaFoldDB" id="A0A6M4GFC5"/>
<sequence>MIAIKFGDCVRGHRHDERDRCLLVAGAGNSARSPRTSILSMISANPASSSAVSMRVMTGFSLCVSARLWSAAQWASIAYVTASEPAPMTGGGAGLFERSMTSRGATLGGSEIRAVKRFERKYSMAISI</sequence>
<accession>A0A6M4GFC5</accession>